<evidence type="ECO:0000313" key="11">
    <source>
        <dbReference type="EMBL" id="QDT41879.1"/>
    </source>
</evidence>
<name>A0A517RDC8_9PLAN</name>
<evidence type="ECO:0000259" key="10">
    <source>
        <dbReference type="Pfam" id="PF13229"/>
    </source>
</evidence>
<evidence type="ECO:0000256" key="7">
    <source>
        <dbReference type="ARBA" id="ARBA00023239"/>
    </source>
</evidence>
<dbReference type="Proteomes" id="UP000317171">
    <property type="component" value="Chromosome"/>
</dbReference>
<dbReference type="GO" id="GO:0016837">
    <property type="term" value="F:carbon-oxygen lyase activity, acting on polysaccharides"/>
    <property type="evidence" value="ECO:0007669"/>
    <property type="project" value="TreeGrafter"/>
</dbReference>
<feature type="signal peptide" evidence="9">
    <location>
        <begin position="1"/>
        <end position="23"/>
    </location>
</feature>
<dbReference type="GO" id="GO:0005576">
    <property type="term" value="C:extracellular region"/>
    <property type="evidence" value="ECO:0007669"/>
    <property type="project" value="UniProtKB-SubCell"/>
</dbReference>
<gene>
    <name evidence="11" type="ORF">Pan241w_19470</name>
</gene>
<dbReference type="SUPFAM" id="SSF51126">
    <property type="entry name" value="Pectin lyase-like"/>
    <property type="match status" value="1"/>
</dbReference>
<dbReference type="Pfam" id="PF13229">
    <property type="entry name" value="Beta_helix"/>
    <property type="match status" value="1"/>
</dbReference>
<comment type="similarity">
    <text evidence="8">Belongs to the polysaccharide lyase 9 family.</text>
</comment>
<proteinExistence type="inferred from homology"/>
<keyword evidence="6" id="KW-0106">Calcium</keyword>
<dbReference type="InterPro" id="IPR022441">
    <property type="entry name" value="Para_beta_helix_rpt-2"/>
</dbReference>
<dbReference type="NCBIfam" id="TIGR03804">
    <property type="entry name" value="para_beta_helix"/>
    <property type="match status" value="1"/>
</dbReference>
<protein>
    <recommendedName>
        <fullName evidence="10">Right handed beta helix domain-containing protein</fullName>
    </recommendedName>
</protein>
<dbReference type="SMART" id="SM00710">
    <property type="entry name" value="PbH1"/>
    <property type="match status" value="6"/>
</dbReference>
<dbReference type="OrthoDB" id="9795486at2"/>
<evidence type="ECO:0000256" key="3">
    <source>
        <dbReference type="ARBA" id="ARBA00022525"/>
    </source>
</evidence>
<keyword evidence="3" id="KW-0964">Secreted</keyword>
<accession>A0A517RDC8</accession>
<dbReference type="PANTHER" id="PTHR40088:SF1">
    <property type="entry name" value="PECTATE LYASE PEL9"/>
    <property type="match status" value="1"/>
</dbReference>
<comment type="subcellular location">
    <subcellularLocation>
        <location evidence="2">Secreted</location>
    </subcellularLocation>
</comment>
<dbReference type="KEGG" id="gaz:Pan241w_19470"/>
<dbReference type="InterPro" id="IPR012334">
    <property type="entry name" value="Pectin_lyas_fold"/>
</dbReference>
<evidence type="ECO:0000256" key="6">
    <source>
        <dbReference type="ARBA" id="ARBA00022837"/>
    </source>
</evidence>
<dbReference type="InterPro" id="IPR052052">
    <property type="entry name" value="Polysaccharide_Lyase_9"/>
</dbReference>
<keyword evidence="4" id="KW-0479">Metal-binding</keyword>
<dbReference type="Gene3D" id="2.160.20.10">
    <property type="entry name" value="Single-stranded right-handed beta-helix, Pectin lyase-like"/>
    <property type="match status" value="1"/>
</dbReference>
<dbReference type="PANTHER" id="PTHR40088">
    <property type="entry name" value="PECTATE LYASE (EUROFUNG)"/>
    <property type="match status" value="1"/>
</dbReference>
<dbReference type="RefSeq" id="WP_145214182.1">
    <property type="nucleotide sequence ID" value="NZ_CP036269.1"/>
</dbReference>
<evidence type="ECO:0000256" key="4">
    <source>
        <dbReference type="ARBA" id="ARBA00022723"/>
    </source>
</evidence>
<keyword evidence="5 9" id="KW-0732">Signal</keyword>
<organism evidence="11 12">
    <name type="scientific">Gimesia alba</name>
    <dbReference type="NCBI Taxonomy" id="2527973"/>
    <lineage>
        <taxon>Bacteria</taxon>
        <taxon>Pseudomonadati</taxon>
        <taxon>Planctomycetota</taxon>
        <taxon>Planctomycetia</taxon>
        <taxon>Planctomycetales</taxon>
        <taxon>Planctomycetaceae</taxon>
        <taxon>Gimesia</taxon>
    </lineage>
</organism>
<keyword evidence="12" id="KW-1185">Reference proteome</keyword>
<dbReference type="EMBL" id="CP036269">
    <property type="protein sequence ID" value="QDT41879.1"/>
    <property type="molecule type" value="Genomic_DNA"/>
</dbReference>
<feature type="domain" description="Right handed beta helix" evidence="10">
    <location>
        <begin position="130"/>
        <end position="306"/>
    </location>
</feature>
<dbReference type="GO" id="GO:0046872">
    <property type="term" value="F:metal ion binding"/>
    <property type="evidence" value="ECO:0007669"/>
    <property type="project" value="UniProtKB-KW"/>
</dbReference>
<evidence type="ECO:0000313" key="12">
    <source>
        <dbReference type="Proteomes" id="UP000317171"/>
    </source>
</evidence>
<evidence type="ECO:0000256" key="8">
    <source>
        <dbReference type="ARBA" id="ARBA00038263"/>
    </source>
</evidence>
<keyword evidence="7" id="KW-0456">Lyase</keyword>
<comment type="cofactor">
    <cofactor evidence="1">
        <name>Ca(2+)</name>
        <dbReference type="ChEBI" id="CHEBI:29108"/>
    </cofactor>
</comment>
<evidence type="ECO:0000256" key="2">
    <source>
        <dbReference type="ARBA" id="ARBA00004613"/>
    </source>
</evidence>
<feature type="chain" id="PRO_5022198194" description="Right handed beta helix domain-containing protein" evidence="9">
    <location>
        <begin position="24"/>
        <end position="449"/>
    </location>
</feature>
<evidence type="ECO:0000256" key="1">
    <source>
        <dbReference type="ARBA" id="ARBA00001913"/>
    </source>
</evidence>
<dbReference type="AlphaFoldDB" id="A0A517RDC8"/>
<evidence type="ECO:0000256" key="9">
    <source>
        <dbReference type="SAM" id="SignalP"/>
    </source>
</evidence>
<dbReference type="InterPro" id="IPR011050">
    <property type="entry name" value="Pectin_lyase_fold/virulence"/>
</dbReference>
<dbReference type="InterPro" id="IPR039448">
    <property type="entry name" value="Beta_helix"/>
</dbReference>
<reference evidence="11 12" key="1">
    <citation type="submission" date="2019-02" db="EMBL/GenBank/DDBJ databases">
        <title>Deep-cultivation of Planctomycetes and their phenomic and genomic characterization uncovers novel biology.</title>
        <authorList>
            <person name="Wiegand S."/>
            <person name="Jogler M."/>
            <person name="Boedeker C."/>
            <person name="Pinto D."/>
            <person name="Vollmers J."/>
            <person name="Rivas-Marin E."/>
            <person name="Kohn T."/>
            <person name="Peeters S.H."/>
            <person name="Heuer A."/>
            <person name="Rast P."/>
            <person name="Oberbeckmann S."/>
            <person name="Bunk B."/>
            <person name="Jeske O."/>
            <person name="Meyerdierks A."/>
            <person name="Storesund J.E."/>
            <person name="Kallscheuer N."/>
            <person name="Luecker S."/>
            <person name="Lage O.M."/>
            <person name="Pohl T."/>
            <person name="Merkel B.J."/>
            <person name="Hornburger P."/>
            <person name="Mueller R.-W."/>
            <person name="Bruemmer F."/>
            <person name="Labrenz M."/>
            <person name="Spormann A.M."/>
            <person name="Op den Camp H."/>
            <person name="Overmann J."/>
            <person name="Amann R."/>
            <person name="Jetten M.S.M."/>
            <person name="Mascher T."/>
            <person name="Medema M.H."/>
            <person name="Devos D.P."/>
            <person name="Kaster A.-K."/>
            <person name="Ovreas L."/>
            <person name="Rohde M."/>
            <person name="Galperin M.Y."/>
            <person name="Jogler C."/>
        </authorList>
    </citation>
    <scope>NUCLEOTIDE SEQUENCE [LARGE SCALE GENOMIC DNA]</scope>
    <source>
        <strain evidence="11 12">Pan241w</strain>
    </source>
</reference>
<dbReference type="InterPro" id="IPR006626">
    <property type="entry name" value="PbH1"/>
</dbReference>
<sequence length="449" mass="49195" precursor="true">MSPRNSLSLTVSFLLLVSNVSVAKDYYVATTGNDNFPGTQSQPFRSISCGLRNARQPGDAVILRKGTYPQSRSINLIFSGRPGKLITLRAFPGEEVIIDGRQTPPDTSLINVLAHHVQIQGLTVRNASKNGICLWGPGSRIHDVNVIGNQIQNCQYSSIYAGFNSLEDPVRDLLFENNIVSHCVLMNAGNQHTSWSFGLGAGLSKNITIRNNRVSRCFGEGIGLYLSDKGVIEGNTVSDNFSVNVYLDNTTNTLVSRNLVYSTKDKKFYRFDHPASGIQIANENYRGYSNPSSNNTIIGNILIDNHFAIYSGSYQRGGGLKQTLIAHNTAYGSTGPLLMIDADNGHQQSRIINNIFQQTGRAPLTSIQEPLAQIEFHHNLWYGGTPQQGVRGAGDLLANPLFKNPGGYSMDDYQLRLTSPARNTGVRLDELKPYLGNQKQNTTVNLGAQ</sequence>
<evidence type="ECO:0000256" key="5">
    <source>
        <dbReference type="ARBA" id="ARBA00022729"/>
    </source>
</evidence>